<evidence type="ECO:0000259" key="7">
    <source>
        <dbReference type="Pfam" id="PF01266"/>
    </source>
</evidence>
<evidence type="ECO:0000313" key="8">
    <source>
        <dbReference type="EMBL" id="KAF2787871.1"/>
    </source>
</evidence>
<evidence type="ECO:0000256" key="1">
    <source>
        <dbReference type="ARBA" id="ARBA00001974"/>
    </source>
</evidence>
<evidence type="ECO:0000256" key="3">
    <source>
        <dbReference type="ARBA" id="ARBA00022630"/>
    </source>
</evidence>
<dbReference type="PANTHER" id="PTHR11530">
    <property type="entry name" value="D-AMINO ACID OXIDASE"/>
    <property type="match status" value="1"/>
</dbReference>
<dbReference type="PROSITE" id="PS00677">
    <property type="entry name" value="DAO"/>
    <property type="match status" value="1"/>
</dbReference>
<organism evidence="8 9">
    <name type="scientific">Melanomma pulvis-pyrius CBS 109.77</name>
    <dbReference type="NCBI Taxonomy" id="1314802"/>
    <lineage>
        <taxon>Eukaryota</taxon>
        <taxon>Fungi</taxon>
        <taxon>Dikarya</taxon>
        <taxon>Ascomycota</taxon>
        <taxon>Pezizomycotina</taxon>
        <taxon>Dothideomycetes</taxon>
        <taxon>Pleosporomycetidae</taxon>
        <taxon>Pleosporales</taxon>
        <taxon>Melanommataceae</taxon>
        <taxon>Melanomma</taxon>
    </lineage>
</organism>
<dbReference type="InterPro" id="IPR023209">
    <property type="entry name" value="DAO"/>
</dbReference>
<keyword evidence="9" id="KW-1185">Reference proteome</keyword>
<dbReference type="Gene3D" id="3.40.50.720">
    <property type="entry name" value="NAD(P)-binding Rossmann-like Domain"/>
    <property type="match status" value="1"/>
</dbReference>
<dbReference type="GO" id="GO:0003884">
    <property type="term" value="F:D-amino-acid oxidase activity"/>
    <property type="evidence" value="ECO:0007669"/>
    <property type="project" value="InterPro"/>
</dbReference>
<feature type="binding site" evidence="6">
    <location>
        <position position="333"/>
    </location>
    <ligand>
        <name>D-dopa</name>
        <dbReference type="ChEBI" id="CHEBI:149689"/>
    </ligand>
</feature>
<evidence type="ECO:0000256" key="5">
    <source>
        <dbReference type="ARBA" id="ARBA00023002"/>
    </source>
</evidence>
<gene>
    <name evidence="8" type="ORF">K505DRAFT_329370</name>
</gene>
<keyword evidence="3" id="KW-0285">Flavoprotein</keyword>
<protein>
    <submittedName>
        <fullName evidence="8">FAD dependent oxidoreductase</fullName>
    </submittedName>
</protein>
<dbReference type="SUPFAM" id="SSF54373">
    <property type="entry name" value="FAD-linked reductases, C-terminal domain"/>
    <property type="match status" value="1"/>
</dbReference>
<dbReference type="OrthoDB" id="2015447at2759"/>
<dbReference type="GO" id="GO:0019478">
    <property type="term" value="P:D-amino acid catabolic process"/>
    <property type="evidence" value="ECO:0007669"/>
    <property type="project" value="TreeGrafter"/>
</dbReference>
<evidence type="ECO:0000313" key="9">
    <source>
        <dbReference type="Proteomes" id="UP000799757"/>
    </source>
</evidence>
<comment type="similarity">
    <text evidence="2">Belongs to the DAMOX/DASOX family.</text>
</comment>
<keyword evidence="5" id="KW-0560">Oxidoreductase</keyword>
<proteinExistence type="inferred from homology"/>
<dbReference type="PIRSF" id="PIRSF000189">
    <property type="entry name" value="D-aa_oxidase"/>
    <property type="match status" value="1"/>
</dbReference>
<dbReference type="Proteomes" id="UP000799757">
    <property type="component" value="Unassembled WGS sequence"/>
</dbReference>
<dbReference type="Pfam" id="PF01266">
    <property type="entry name" value="DAO"/>
    <property type="match status" value="1"/>
</dbReference>
<dbReference type="AlphaFoldDB" id="A0A6A6WVG5"/>
<evidence type="ECO:0000256" key="4">
    <source>
        <dbReference type="ARBA" id="ARBA00022827"/>
    </source>
</evidence>
<evidence type="ECO:0000256" key="2">
    <source>
        <dbReference type="ARBA" id="ARBA00006730"/>
    </source>
</evidence>
<dbReference type="PANTHER" id="PTHR11530:SF16">
    <property type="entry name" value="D-AMINO ACID OXIDASE (AFU_ORTHOLOGUE AFUA_5G11290)"/>
    <property type="match status" value="1"/>
</dbReference>
<dbReference type="EMBL" id="MU002271">
    <property type="protein sequence ID" value="KAF2787871.1"/>
    <property type="molecule type" value="Genomic_DNA"/>
</dbReference>
<reference evidence="8" key="1">
    <citation type="journal article" date="2020" name="Stud. Mycol.">
        <title>101 Dothideomycetes genomes: a test case for predicting lifestyles and emergence of pathogens.</title>
        <authorList>
            <person name="Haridas S."/>
            <person name="Albert R."/>
            <person name="Binder M."/>
            <person name="Bloem J."/>
            <person name="Labutti K."/>
            <person name="Salamov A."/>
            <person name="Andreopoulos B."/>
            <person name="Baker S."/>
            <person name="Barry K."/>
            <person name="Bills G."/>
            <person name="Bluhm B."/>
            <person name="Cannon C."/>
            <person name="Castanera R."/>
            <person name="Culley D."/>
            <person name="Daum C."/>
            <person name="Ezra D."/>
            <person name="Gonzalez J."/>
            <person name="Henrissat B."/>
            <person name="Kuo A."/>
            <person name="Liang C."/>
            <person name="Lipzen A."/>
            <person name="Lutzoni F."/>
            <person name="Magnuson J."/>
            <person name="Mondo S."/>
            <person name="Nolan M."/>
            <person name="Ohm R."/>
            <person name="Pangilinan J."/>
            <person name="Park H.-J."/>
            <person name="Ramirez L."/>
            <person name="Alfaro M."/>
            <person name="Sun H."/>
            <person name="Tritt A."/>
            <person name="Yoshinaga Y."/>
            <person name="Zwiers L.-H."/>
            <person name="Turgeon B."/>
            <person name="Goodwin S."/>
            <person name="Spatafora J."/>
            <person name="Crous P."/>
            <person name="Grigoriev I."/>
        </authorList>
    </citation>
    <scope>NUCLEOTIDE SEQUENCE</scope>
    <source>
        <strain evidence="8">CBS 109.77</strain>
    </source>
</reference>
<keyword evidence="4 6" id="KW-0274">FAD</keyword>
<dbReference type="InterPro" id="IPR006181">
    <property type="entry name" value="D-amino_acid_oxidase_CS"/>
</dbReference>
<name>A0A6A6WVG5_9PLEO</name>
<feature type="binding site" evidence="6">
    <location>
        <position position="305"/>
    </location>
    <ligand>
        <name>D-dopa</name>
        <dbReference type="ChEBI" id="CHEBI:149689"/>
    </ligand>
</feature>
<feature type="binding site" evidence="6">
    <location>
        <position position="196"/>
    </location>
    <ligand>
        <name>FAD</name>
        <dbReference type="ChEBI" id="CHEBI:57692"/>
    </ligand>
</feature>
<dbReference type="SUPFAM" id="SSF51971">
    <property type="entry name" value="Nucleotide-binding domain"/>
    <property type="match status" value="1"/>
</dbReference>
<dbReference type="GO" id="GO:0005737">
    <property type="term" value="C:cytoplasm"/>
    <property type="evidence" value="ECO:0007669"/>
    <property type="project" value="TreeGrafter"/>
</dbReference>
<sequence length="360" mass="39678">MDYSREPPTFVVLGAGVIGLTTALALRAAYSSSSITIVAKHFPGDRSIEYASPWAGANWASFAHDNGPLEHYDRVTFHKFSELVERHPEAGIGRMGMWGVFDAPLEETGLLTAETGRIWYDELVGGLRTLEEEELPEEAVFGVEFGSTFRIDTQKYLGWLGTQTLTQNIQHIRRSYPSLTALLADFPSTTLLINATGLGSFSLTDVADTTMYPTRGQTVLIAEPKTPISRMYFRSSQRLCSEATYIFPRPYGGGVILGGSRQDGDWNGEVDMELAKDIMERCCKLAPELGRPKDLQIISHGVGLRPSRKGMIRIELEKWSNGVPVVHNYGHAGAGYQSSWGTAERALELVKKALETSAKL</sequence>
<dbReference type="GO" id="GO:0071949">
    <property type="term" value="F:FAD binding"/>
    <property type="evidence" value="ECO:0007669"/>
    <property type="project" value="InterPro"/>
</dbReference>
<comment type="cofactor">
    <cofactor evidence="1 6">
        <name>FAD</name>
        <dbReference type="ChEBI" id="CHEBI:57692"/>
    </cofactor>
</comment>
<accession>A0A6A6WVG5</accession>
<dbReference type="InterPro" id="IPR006076">
    <property type="entry name" value="FAD-dep_OxRdtase"/>
</dbReference>
<feature type="domain" description="FAD dependent oxidoreductase" evidence="7">
    <location>
        <begin position="10"/>
        <end position="346"/>
    </location>
</feature>
<evidence type="ECO:0000256" key="6">
    <source>
        <dbReference type="PIRSR" id="PIRSR000189-1"/>
    </source>
</evidence>
<feature type="binding site" evidence="6">
    <location>
        <position position="245"/>
    </location>
    <ligand>
        <name>D-dopa</name>
        <dbReference type="ChEBI" id="CHEBI:149689"/>
    </ligand>
</feature>
<dbReference type="Gene3D" id="3.30.9.10">
    <property type="entry name" value="D-Amino Acid Oxidase, subunit A, domain 2"/>
    <property type="match status" value="1"/>
</dbReference>